<protein>
    <submittedName>
        <fullName evidence="2">Uncharacterized protein</fullName>
    </submittedName>
</protein>
<name>A0A841C9V5_9PSEU</name>
<organism evidence="2 3">
    <name type="scientific">Saccharothrix tamanrassetensis</name>
    <dbReference type="NCBI Taxonomy" id="1051531"/>
    <lineage>
        <taxon>Bacteria</taxon>
        <taxon>Bacillati</taxon>
        <taxon>Actinomycetota</taxon>
        <taxon>Actinomycetes</taxon>
        <taxon>Pseudonocardiales</taxon>
        <taxon>Pseudonocardiaceae</taxon>
        <taxon>Saccharothrix</taxon>
    </lineage>
</organism>
<sequence>MPGGSTHGRAPVTFAKAFVALVYVLAVSLLGSGAVAHADASEAGAPDRVNTASADATASGRGCECETPSIDRFQQWLASGEGTTVPPTGSLLVRERHGYAAKVAFLNAEWHVIVVWLGNEFEAQADLSRSSGFWLTYSATDDLYVQLRPASHWSGGDKWLTLVPSTGGKLVRKFFSFSPDRWTWLPELGKPSHSFASALGEARGLVFVGKTPNRLDFRGLRVNGYRPPCL</sequence>
<comment type="caution">
    <text evidence="2">The sequence shown here is derived from an EMBL/GenBank/DDBJ whole genome shotgun (WGS) entry which is preliminary data.</text>
</comment>
<dbReference type="RefSeq" id="WP_246439791.1">
    <property type="nucleotide sequence ID" value="NZ_JACHJN010000001.1"/>
</dbReference>
<dbReference type="AlphaFoldDB" id="A0A841C9V5"/>
<gene>
    <name evidence="2" type="ORF">FHS29_000759</name>
</gene>
<accession>A0A841C9V5</accession>
<feature type="region of interest" description="Disordered" evidence="1">
    <location>
        <begin position="41"/>
        <end position="61"/>
    </location>
</feature>
<evidence type="ECO:0000256" key="1">
    <source>
        <dbReference type="SAM" id="MobiDB-lite"/>
    </source>
</evidence>
<proteinExistence type="predicted"/>
<keyword evidence="3" id="KW-1185">Reference proteome</keyword>
<evidence type="ECO:0000313" key="3">
    <source>
        <dbReference type="Proteomes" id="UP000547510"/>
    </source>
</evidence>
<reference evidence="2 3" key="1">
    <citation type="submission" date="2020-08" db="EMBL/GenBank/DDBJ databases">
        <title>Genomic Encyclopedia of Type Strains, Phase III (KMG-III): the genomes of soil and plant-associated and newly described type strains.</title>
        <authorList>
            <person name="Whitman W."/>
        </authorList>
    </citation>
    <scope>NUCLEOTIDE SEQUENCE [LARGE SCALE GENOMIC DNA]</scope>
    <source>
        <strain evidence="2 3">CECT 8640</strain>
    </source>
</reference>
<dbReference type="Proteomes" id="UP000547510">
    <property type="component" value="Unassembled WGS sequence"/>
</dbReference>
<evidence type="ECO:0000313" key="2">
    <source>
        <dbReference type="EMBL" id="MBB5954189.1"/>
    </source>
</evidence>
<dbReference type="EMBL" id="JACHJN010000001">
    <property type="protein sequence ID" value="MBB5954189.1"/>
    <property type="molecule type" value="Genomic_DNA"/>
</dbReference>